<proteinExistence type="inferred from homology"/>
<dbReference type="Proteomes" id="UP000013167">
    <property type="component" value="Unassembled WGS sequence"/>
</dbReference>
<comment type="similarity">
    <text evidence="2">Belongs to the MreD family.</text>
</comment>
<keyword evidence="5" id="KW-0133">Cell shape</keyword>
<organism evidence="9 10">
    <name type="scientific">Phycicoccus elongatus Lp2</name>
    <dbReference type="NCBI Taxonomy" id="1193181"/>
    <lineage>
        <taxon>Bacteria</taxon>
        <taxon>Bacillati</taxon>
        <taxon>Actinomycetota</taxon>
        <taxon>Actinomycetes</taxon>
        <taxon>Micrococcales</taxon>
        <taxon>Intrasporangiaceae</taxon>
        <taxon>Phycicoccus</taxon>
    </lineage>
</organism>
<keyword evidence="3" id="KW-1003">Cell membrane</keyword>
<dbReference type="STRING" id="1193181.BN10_670009"/>
<evidence type="ECO:0000256" key="7">
    <source>
        <dbReference type="ARBA" id="ARBA00023136"/>
    </source>
</evidence>
<keyword evidence="10" id="KW-1185">Reference proteome</keyword>
<evidence type="ECO:0000256" key="5">
    <source>
        <dbReference type="ARBA" id="ARBA00022960"/>
    </source>
</evidence>
<evidence type="ECO:0000313" key="10">
    <source>
        <dbReference type="Proteomes" id="UP000013167"/>
    </source>
</evidence>
<evidence type="ECO:0000256" key="2">
    <source>
        <dbReference type="ARBA" id="ARBA00007776"/>
    </source>
</evidence>
<feature type="transmembrane region" description="Helical" evidence="8">
    <location>
        <begin position="129"/>
        <end position="148"/>
    </location>
</feature>
<feature type="transmembrane region" description="Helical" evidence="8">
    <location>
        <begin position="95"/>
        <end position="117"/>
    </location>
</feature>
<evidence type="ECO:0000256" key="4">
    <source>
        <dbReference type="ARBA" id="ARBA00022692"/>
    </source>
</evidence>
<dbReference type="AlphaFoldDB" id="N0E5X7"/>
<dbReference type="NCBIfam" id="TIGR03426">
    <property type="entry name" value="shape_MreD"/>
    <property type="match status" value="1"/>
</dbReference>
<gene>
    <name evidence="9" type="ORF">BN10_670009</name>
</gene>
<accession>N0E5X7</accession>
<dbReference type="eggNOG" id="ENOG502ZVE2">
    <property type="taxonomic scope" value="Bacteria"/>
</dbReference>
<sequence>MWRLVVRGALLLLAALLVVAMGARHLRPTPDLVAVVVGVVALRGGWRSGLGAGLAGGWLLDLLPPGSAVLGTSALTYAVAGALAGTLHRPGPASWLLVALAAGVTGASVTLVGVLAALARSAPVNVPGVLASVVATATIGLLLGPLLLRLDARWARRA</sequence>
<evidence type="ECO:0000256" key="8">
    <source>
        <dbReference type="SAM" id="Phobius"/>
    </source>
</evidence>
<evidence type="ECO:0000256" key="6">
    <source>
        <dbReference type="ARBA" id="ARBA00022989"/>
    </source>
</evidence>
<feature type="transmembrane region" description="Helical" evidence="8">
    <location>
        <begin position="62"/>
        <end position="83"/>
    </location>
</feature>
<reference evidence="9 10" key="1">
    <citation type="journal article" date="2013" name="ISME J.">
        <title>A metabolic model for members of the genus Tetrasphaera involved in enhanced biological phosphorus removal.</title>
        <authorList>
            <person name="Kristiansen R."/>
            <person name="Nguyen H.T.T."/>
            <person name="Saunders A.M."/>
            <person name="Nielsen J.L."/>
            <person name="Wimmer R."/>
            <person name="Le V.Q."/>
            <person name="McIlroy S.J."/>
            <person name="Petrovski S."/>
            <person name="Seviour R.J."/>
            <person name="Calteau A."/>
            <person name="Nielsen K.L."/>
            <person name="Nielsen P.H."/>
        </authorList>
    </citation>
    <scope>NUCLEOTIDE SEQUENCE [LARGE SCALE GENOMIC DNA]</scope>
    <source>
        <strain evidence="9 10">Lp2</strain>
    </source>
</reference>
<comment type="caution">
    <text evidence="9">The sequence shown here is derived from an EMBL/GenBank/DDBJ whole genome shotgun (WGS) entry which is preliminary data.</text>
</comment>
<dbReference type="InterPro" id="IPR007227">
    <property type="entry name" value="Cell_shape_determining_MreD"/>
</dbReference>
<evidence type="ECO:0000256" key="1">
    <source>
        <dbReference type="ARBA" id="ARBA00004651"/>
    </source>
</evidence>
<name>N0E5X7_9MICO</name>
<dbReference type="GO" id="GO:0008360">
    <property type="term" value="P:regulation of cell shape"/>
    <property type="evidence" value="ECO:0007669"/>
    <property type="project" value="UniProtKB-KW"/>
</dbReference>
<dbReference type="HOGENOM" id="CLU_1633259_0_0_11"/>
<keyword evidence="4 8" id="KW-0812">Transmembrane</keyword>
<protein>
    <submittedName>
        <fullName evidence="9">Uncharacterized protein</fullName>
    </submittedName>
</protein>
<evidence type="ECO:0000256" key="3">
    <source>
        <dbReference type="ARBA" id="ARBA00022475"/>
    </source>
</evidence>
<comment type="subcellular location">
    <subcellularLocation>
        <location evidence="1">Cell membrane</location>
        <topology evidence="1">Multi-pass membrane protein</topology>
    </subcellularLocation>
</comment>
<evidence type="ECO:0000313" key="9">
    <source>
        <dbReference type="EMBL" id="CCH70764.1"/>
    </source>
</evidence>
<dbReference type="RefSeq" id="WP_010850607.1">
    <property type="nucleotide sequence ID" value="NZ_HF570956.1"/>
</dbReference>
<keyword evidence="6 8" id="KW-1133">Transmembrane helix</keyword>
<keyword evidence="7 8" id="KW-0472">Membrane</keyword>
<dbReference type="GO" id="GO:0005886">
    <property type="term" value="C:plasma membrane"/>
    <property type="evidence" value="ECO:0007669"/>
    <property type="project" value="UniProtKB-SubCell"/>
</dbReference>
<dbReference type="EMBL" id="CAIZ01000138">
    <property type="protein sequence ID" value="CCH70764.1"/>
    <property type="molecule type" value="Genomic_DNA"/>
</dbReference>